<dbReference type="InterPro" id="IPR002110">
    <property type="entry name" value="Ankyrin_rpt"/>
</dbReference>
<dbReference type="HOGENOM" id="CLU_097653_0_0_1"/>
<dbReference type="AlphaFoldDB" id="G0VHA7"/>
<feature type="compositionally biased region" description="Acidic residues" evidence="4">
    <location>
        <begin position="158"/>
        <end position="179"/>
    </location>
</feature>
<dbReference type="RefSeq" id="XP_003677233.1">
    <property type="nucleotide sequence ID" value="XM_003677185.1"/>
</dbReference>
<name>G0VHA7_NAUCA</name>
<proteinExistence type="predicted"/>
<feature type="repeat" description="ANK" evidence="3">
    <location>
        <begin position="85"/>
        <end position="123"/>
    </location>
</feature>
<evidence type="ECO:0000313" key="6">
    <source>
        <dbReference type="Proteomes" id="UP000001640"/>
    </source>
</evidence>
<evidence type="ECO:0000256" key="1">
    <source>
        <dbReference type="ARBA" id="ARBA00022737"/>
    </source>
</evidence>
<dbReference type="PRINTS" id="PR01415">
    <property type="entry name" value="ANKYRIN"/>
</dbReference>
<dbReference type="PROSITE" id="PS50088">
    <property type="entry name" value="ANK_REPEAT"/>
    <property type="match status" value="2"/>
</dbReference>
<keyword evidence="6" id="KW-1185">Reference proteome</keyword>
<accession>G0VHA7</accession>
<dbReference type="GeneID" id="96904526"/>
<dbReference type="SUPFAM" id="SSF48403">
    <property type="entry name" value="Ankyrin repeat"/>
    <property type="match status" value="1"/>
</dbReference>
<protein>
    <submittedName>
        <fullName evidence="5">Uncharacterized protein</fullName>
    </submittedName>
</protein>
<reference key="2">
    <citation type="submission" date="2011-08" db="EMBL/GenBank/DDBJ databases">
        <title>Genome sequence of Naumovozyma castellii.</title>
        <authorList>
            <person name="Gordon J.L."/>
            <person name="Armisen D."/>
            <person name="Proux-Wera E."/>
            <person name="OhEigeartaigh S.S."/>
            <person name="Byrne K.P."/>
            <person name="Wolfe K.H."/>
        </authorList>
    </citation>
    <scope>NUCLEOTIDE SEQUENCE</scope>
    <source>
        <strain>Type strain:CBS 4309</strain>
    </source>
</reference>
<dbReference type="FunCoup" id="G0VHA7">
    <property type="interactions" value="44"/>
</dbReference>
<dbReference type="STRING" id="1064592.G0VHA7"/>
<evidence type="ECO:0000256" key="4">
    <source>
        <dbReference type="SAM" id="MobiDB-lite"/>
    </source>
</evidence>
<dbReference type="PANTHER" id="PTHR24171:SF8">
    <property type="entry name" value="BRCA1-ASSOCIATED RING DOMAIN PROTEIN 1"/>
    <property type="match status" value="1"/>
</dbReference>
<dbReference type="InterPro" id="IPR036770">
    <property type="entry name" value="Ankyrin_rpt-contain_sf"/>
</dbReference>
<dbReference type="PANTHER" id="PTHR24171">
    <property type="entry name" value="ANKYRIN REPEAT DOMAIN-CONTAINING PROTEIN 39-RELATED"/>
    <property type="match status" value="1"/>
</dbReference>
<dbReference type="eggNOG" id="ENOG502S4CU">
    <property type="taxonomic scope" value="Eukaryota"/>
</dbReference>
<dbReference type="SMART" id="SM00248">
    <property type="entry name" value="ANK"/>
    <property type="match status" value="2"/>
</dbReference>
<dbReference type="Proteomes" id="UP000001640">
    <property type="component" value="Chromosome 6"/>
</dbReference>
<feature type="region of interest" description="Disordered" evidence="4">
    <location>
        <begin position="153"/>
        <end position="186"/>
    </location>
</feature>
<sequence>MSVEGASLKEQLLDASRRNNVDLLEQAFNDLDNDPKKIADLINTAKDPLGNTALHLASKYGSWEVLDKILDLDGDIEIDPQNDIDGDTPLHEAVRYAKEEPEHGTFIAQNLIEVGADARIANKHNQKPVDLIHGDELDDLVDLLQGAELAADTGVVGETEDEVEGEVVEDDDDSADDVDIDVKAVE</sequence>
<organism evidence="5 6">
    <name type="scientific">Naumovozyma castellii</name>
    <name type="common">Yeast</name>
    <name type="synonym">Saccharomyces castellii</name>
    <dbReference type="NCBI Taxonomy" id="27288"/>
    <lineage>
        <taxon>Eukaryota</taxon>
        <taxon>Fungi</taxon>
        <taxon>Dikarya</taxon>
        <taxon>Ascomycota</taxon>
        <taxon>Saccharomycotina</taxon>
        <taxon>Saccharomycetes</taxon>
        <taxon>Saccharomycetales</taxon>
        <taxon>Saccharomycetaceae</taxon>
        <taxon>Naumovozyma</taxon>
    </lineage>
</organism>
<dbReference type="Pfam" id="PF12796">
    <property type="entry name" value="Ank_2"/>
    <property type="match status" value="1"/>
</dbReference>
<dbReference type="GO" id="GO:0004842">
    <property type="term" value="F:ubiquitin-protein transferase activity"/>
    <property type="evidence" value="ECO:0007669"/>
    <property type="project" value="TreeGrafter"/>
</dbReference>
<dbReference type="OMA" id="HICAMYG"/>
<evidence type="ECO:0000256" key="3">
    <source>
        <dbReference type="PROSITE-ProRule" id="PRU00023"/>
    </source>
</evidence>
<dbReference type="OrthoDB" id="9995210at2759"/>
<dbReference type="PROSITE" id="PS50297">
    <property type="entry name" value="ANK_REP_REGION"/>
    <property type="match status" value="2"/>
</dbReference>
<dbReference type="GO" id="GO:0085020">
    <property type="term" value="P:protein K6-linked ubiquitination"/>
    <property type="evidence" value="ECO:0007669"/>
    <property type="project" value="TreeGrafter"/>
</dbReference>
<dbReference type="InParanoid" id="G0VHA7"/>
<dbReference type="EMBL" id="HE576757">
    <property type="protein sequence ID" value="CCC70880.1"/>
    <property type="molecule type" value="Genomic_DNA"/>
</dbReference>
<keyword evidence="2 3" id="KW-0040">ANK repeat</keyword>
<feature type="repeat" description="ANK" evidence="3">
    <location>
        <begin position="49"/>
        <end position="81"/>
    </location>
</feature>
<dbReference type="KEGG" id="ncs:NCAS_0F03960"/>
<evidence type="ECO:0000256" key="2">
    <source>
        <dbReference type="ARBA" id="ARBA00023043"/>
    </source>
</evidence>
<keyword evidence="1" id="KW-0677">Repeat</keyword>
<gene>
    <name evidence="5" type="primary">NCAS0F03960</name>
    <name evidence="5" type="ordered locus">NCAS_0F03960</name>
</gene>
<reference evidence="5 6" key="1">
    <citation type="journal article" date="2011" name="Proc. Natl. Acad. Sci. U.S.A.">
        <title>Evolutionary erosion of yeast sex chromosomes by mating-type switching accidents.</title>
        <authorList>
            <person name="Gordon J.L."/>
            <person name="Armisen D."/>
            <person name="Proux-Wera E."/>
            <person name="Oheigeartaigh S.S."/>
            <person name="Byrne K.P."/>
            <person name="Wolfe K.H."/>
        </authorList>
    </citation>
    <scope>NUCLEOTIDE SEQUENCE [LARGE SCALE GENOMIC DNA]</scope>
    <source>
        <strain evidence="6">ATCC 76901 / BCRC 22586 / CBS 4309 / NBRC 1992 / NRRL Y-12630</strain>
    </source>
</reference>
<dbReference type="Gene3D" id="1.25.40.20">
    <property type="entry name" value="Ankyrin repeat-containing domain"/>
    <property type="match status" value="1"/>
</dbReference>
<evidence type="ECO:0000313" key="5">
    <source>
        <dbReference type="EMBL" id="CCC70880.1"/>
    </source>
</evidence>